<dbReference type="OrthoDB" id="9764688at2"/>
<evidence type="ECO:0000256" key="1">
    <source>
        <dbReference type="ARBA" id="ARBA00004196"/>
    </source>
</evidence>
<dbReference type="AlphaFoldDB" id="A0A1E5E5K6"/>
<organism evidence="5 6">
    <name type="scientific">Vibrio rumoiensis 1S-45</name>
    <dbReference type="NCBI Taxonomy" id="1188252"/>
    <lineage>
        <taxon>Bacteria</taxon>
        <taxon>Pseudomonadati</taxon>
        <taxon>Pseudomonadota</taxon>
        <taxon>Gammaproteobacteria</taxon>
        <taxon>Vibrionales</taxon>
        <taxon>Vibrionaceae</taxon>
        <taxon>Vibrio</taxon>
    </lineage>
</organism>
<dbReference type="Gene3D" id="1.20.1420.20">
    <property type="entry name" value="M75 peptidase, HXXE motif"/>
    <property type="match status" value="1"/>
</dbReference>
<evidence type="ECO:0000259" key="4">
    <source>
        <dbReference type="Pfam" id="PF09375"/>
    </source>
</evidence>
<reference evidence="5 6" key="1">
    <citation type="journal article" date="2012" name="Science">
        <title>Ecological populations of bacteria act as socially cohesive units of antibiotic production and resistance.</title>
        <authorList>
            <person name="Cordero O.X."/>
            <person name="Wildschutte H."/>
            <person name="Kirkup B."/>
            <person name="Proehl S."/>
            <person name="Ngo L."/>
            <person name="Hussain F."/>
            <person name="Le Roux F."/>
            <person name="Mincer T."/>
            <person name="Polz M.F."/>
        </authorList>
    </citation>
    <scope>NUCLEOTIDE SEQUENCE [LARGE SCALE GENOMIC DNA]</scope>
    <source>
        <strain evidence="5 6">1S-45</strain>
    </source>
</reference>
<dbReference type="Proteomes" id="UP000094070">
    <property type="component" value="Unassembled WGS sequence"/>
</dbReference>
<name>A0A1E5E5K6_9VIBR</name>
<dbReference type="EMBL" id="AJYK02000012">
    <property type="protein sequence ID" value="OEF29189.1"/>
    <property type="molecule type" value="Genomic_DNA"/>
</dbReference>
<proteinExistence type="predicted"/>
<accession>A0A1E5E5K6</accession>
<protein>
    <submittedName>
        <fullName evidence="5">Peptidase</fullName>
    </submittedName>
</protein>
<keyword evidence="6" id="KW-1185">Reference proteome</keyword>
<dbReference type="InterPro" id="IPR018976">
    <property type="entry name" value="Imelysin-like"/>
</dbReference>
<feature type="signal peptide" evidence="3">
    <location>
        <begin position="1"/>
        <end position="23"/>
    </location>
</feature>
<dbReference type="InterPro" id="IPR038352">
    <property type="entry name" value="Imelysin_sf"/>
</dbReference>
<dbReference type="GO" id="GO:0030313">
    <property type="term" value="C:cell envelope"/>
    <property type="evidence" value="ECO:0007669"/>
    <property type="project" value="UniProtKB-SubCell"/>
</dbReference>
<comment type="subcellular location">
    <subcellularLocation>
        <location evidence="1">Cell envelope</location>
    </subcellularLocation>
</comment>
<comment type="caution">
    <text evidence="5">The sequence shown here is derived from an EMBL/GenBank/DDBJ whole genome shotgun (WGS) entry which is preliminary data.</text>
</comment>
<gene>
    <name evidence="5" type="ORF">A1QC_04500</name>
</gene>
<feature type="domain" description="Imelysin-like" evidence="4">
    <location>
        <begin position="39"/>
        <end position="396"/>
    </location>
</feature>
<dbReference type="STRING" id="1188252.A1QC_04500"/>
<keyword evidence="2 3" id="KW-0732">Signal</keyword>
<dbReference type="RefSeq" id="WP_017024562.1">
    <property type="nucleotide sequence ID" value="NZ_AJYK02000012.1"/>
</dbReference>
<evidence type="ECO:0000313" key="5">
    <source>
        <dbReference type="EMBL" id="OEF29189.1"/>
    </source>
</evidence>
<dbReference type="Pfam" id="PF09375">
    <property type="entry name" value="Peptidase_M75"/>
    <property type="match status" value="1"/>
</dbReference>
<dbReference type="eggNOG" id="COG3487">
    <property type="taxonomic scope" value="Bacteria"/>
</dbReference>
<sequence length="418" mass="45650">MFKLNSSHIIASALLLGSHSAFAAVEQKDVVKNYADLAYAVFDDASITAKQLQTSVDALIKSPSQQTLEQARKAWLASRVPYQQSETFRFGNAIVDDWEGQLNAWPLDEGLIDYVAKGYHFELGNEGAQANIIANKSIQVGTDKIDASKITPELLANLNELAGSEANVATGYHAIEFLLWGQDLQGTQAGAGDRPYTDYVVGKDCTNGNCDRRAQYLEAATQLLVQDLEWMKAQWAAEGKDNYRSELLSQPAEDGIRKMMFGMGSLSLGELAGERMKVALEANSTEDEHDCFSDNTHNSHFYNEQGIYNVFNGSYTRVDGSVVKGASIKDLVAEKDAAAAKQIAEQFDATRNQVHTLVDSAEKDNQHFDQLIASNNKVGNELVNASINALVKQTEAIEKAAALIGITSLSPDNADHEF</sequence>
<evidence type="ECO:0000313" key="6">
    <source>
        <dbReference type="Proteomes" id="UP000094070"/>
    </source>
</evidence>
<feature type="chain" id="PRO_5009174845" evidence="3">
    <location>
        <begin position="24"/>
        <end position="418"/>
    </location>
</feature>
<evidence type="ECO:0000256" key="2">
    <source>
        <dbReference type="ARBA" id="ARBA00022729"/>
    </source>
</evidence>
<dbReference type="CDD" id="cd14657">
    <property type="entry name" value="Imelysin_IrpA-like"/>
    <property type="match status" value="1"/>
</dbReference>
<evidence type="ECO:0000256" key="3">
    <source>
        <dbReference type="SAM" id="SignalP"/>
    </source>
</evidence>